<dbReference type="Proteomes" id="UP000585050">
    <property type="component" value="Unassembled WGS sequence"/>
</dbReference>
<name>A0A7X8SJW4_9BACT</name>
<dbReference type="InterPro" id="IPR053142">
    <property type="entry name" value="PchR_regulatory_protein"/>
</dbReference>
<gene>
    <name evidence="4" type="ORF">HGP29_09785</name>
</gene>
<organism evidence="4 5">
    <name type="scientific">Flammeovirga agarivorans</name>
    <dbReference type="NCBI Taxonomy" id="2726742"/>
    <lineage>
        <taxon>Bacteria</taxon>
        <taxon>Pseudomonadati</taxon>
        <taxon>Bacteroidota</taxon>
        <taxon>Cytophagia</taxon>
        <taxon>Cytophagales</taxon>
        <taxon>Flammeovirgaceae</taxon>
        <taxon>Flammeovirga</taxon>
    </lineage>
</organism>
<protein>
    <submittedName>
        <fullName evidence="4">Helix-turn-helix transcriptional regulator</fullName>
    </submittedName>
</protein>
<proteinExistence type="predicted"/>
<dbReference type="InterPro" id="IPR018060">
    <property type="entry name" value="HTH_AraC"/>
</dbReference>
<evidence type="ECO:0000256" key="2">
    <source>
        <dbReference type="ARBA" id="ARBA00023163"/>
    </source>
</evidence>
<evidence type="ECO:0000313" key="4">
    <source>
        <dbReference type="EMBL" id="NLR91497.1"/>
    </source>
</evidence>
<dbReference type="PANTHER" id="PTHR47893">
    <property type="entry name" value="REGULATORY PROTEIN PCHR"/>
    <property type="match status" value="1"/>
</dbReference>
<dbReference type="Pfam" id="PF12833">
    <property type="entry name" value="HTH_18"/>
    <property type="match status" value="1"/>
</dbReference>
<dbReference type="EMBL" id="JABAIL010000003">
    <property type="protein sequence ID" value="NLR91497.1"/>
    <property type="molecule type" value="Genomic_DNA"/>
</dbReference>
<feature type="domain" description="HTH araC/xylS-type" evidence="3">
    <location>
        <begin position="221"/>
        <end position="317"/>
    </location>
</feature>
<evidence type="ECO:0000259" key="3">
    <source>
        <dbReference type="PROSITE" id="PS01124"/>
    </source>
</evidence>
<dbReference type="AlphaFoldDB" id="A0A7X8SJW4"/>
<dbReference type="GO" id="GO:0043565">
    <property type="term" value="F:sequence-specific DNA binding"/>
    <property type="evidence" value="ECO:0007669"/>
    <property type="project" value="InterPro"/>
</dbReference>
<reference evidence="4 5" key="1">
    <citation type="submission" date="2020-04" db="EMBL/GenBank/DDBJ databases">
        <title>Flammeovirga sp. SR4, a novel species isolated from seawater.</title>
        <authorList>
            <person name="Wang X."/>
        </authorList>
    </citation>
    <scope>NUCLEOTIDE SEQUENCE [LARGE SCALE GENOMIC DNA]</scope>
    <source>
        <strain evidence="4 5">SR4</strain>
    </source>
</reference>
<keyword evidence="5" id="KW-1185">Reference proteome</keyword>
<dbReference type="SUPFAM" id="SSF46689">
    <property type="entry name" value="Homeodomain-like"/>
    <property type="match status" value="2"/>
</dbReference>
<dbReference type="Gene3D" id="1.10.10.60">
    <property type="entry name" value="Homeodomain-like"/>
    <property type="match status" value="2"/>
</dbReference>
<dbReference type="InterPro" id="IPR009057">
    <property type="entry name" value="Homeodomain-like_sf"/>
</dbReference>
<keyword evidence="2" id="KW-0804">Transcription</keyword>
<evidence type="ECO:0000256" key="1">
    <source>
        <dbReference type="ARBA" id="ARBA00023015"/>
    </source>
</evidence>
<dbReference type="PANTHER" id="PTHR47893:SF1">
    <property type="entry name" value="REGULATORY PROTEIN PCHR"/>
    <property type="match status" value="1"/>
</dbReference>
<sequence>MREVYIDEISYKEVFRSLSDRFDGVTTDDSLNIHLNEEKIFAKGHQINADLEITQFNAYLEEPIRIIRRSLHENVFVIVYFLTPFQLTNDIDAAYQIKNKKYWSNLKRDEVFYFEGHQEISFITIKLTRNFIEKYNVNNQNFTTQLLDTKDPFIIYENISSASVEVLKEIKECDFNNEIELLKLDYLTYKLLYNFANKVAYRFGVQAFPRLLPDVDVERVFKVKDYIEENFEEKITPEQIAEIAQCSYSKLRKLFKEVIGQSILKYTNDYKLQKAHSWLTNGAYNVSDCTYQLGFSSMTHFSKLFVNKYGCLPSDLK</sequence>
<accession>A0A7X8SJW4</accession>
<dbReference type="GO" id="GO:0003700">
    <property type="term" value="F:DNA-binding transcription factor activity"/>
    <property type="evidence" value="ECO:0007669"/>
    <property type="project" value="InterPro"/>
</dbReference>
<dbReference type="SMART" id="SM00342">
    <property type="entry name" value="HTH_ARAC"/>
    <property type="match status" value="1"/>
</dbReference>
<comment type="caution">
    <text evidence="4">The sequence shown here is derived from an EMBL/GenBank/DDBJ whole genome shotgun (WGS) entry which is preliminary data.</text>
</comment>
<evidence type="ECO:0000313" key="5">
    <source>
        <dbReference type="Proteomes" id="UP000585050"/>
    </source>
</evidence>
<keyword evidence="1" id="KW-0805">Transcription regulation</keyword>
<dbReference type="RefSeq" id="WP_168882217.1">
    <property type="nucleotide sequence ID" value="NZ_JABAIL010000003.1"/>
</dbReference>
<dbReference type="PROSITE" id="PS01124">
    <property type="entry name" value="HTH_ARAC_FAMILY_2"/>
    <property type="match status" value="1"/>
</dbReference>